<keyword evidence="1" id="KW-0175">Coiled coil</keyword>
<keyword evidence="2" id="KW-0812">Transmembrane</keyword>
<proteinExistence type="predicted"/>
<accession>A0ABY8VFI7</accession>
<evidence type="ECO:0000256" key="2">
    <source>
        <dbReference type="SAM" id="Phobius"/>
    </source>
</evidence>
<evidence type="ECO:0008006" key="5">
    <source>
        <dbReference type="Google" id="ProtNLM"/>
    </source>
</evidence>
<dbReference type="Proteomes" id="UP001225598">
    <property type="component" value="Chromosome"/>
</dbReference>
<keyword evidence="2" id="KW-0472">Membrane</keyword>
<evidence type="ECO:0000313" key="3">
    <source>
        <dbReference type="EMBL" id="WIM68249.1"/>
    </source>
</evidence>
<dbReference type="RefSeq" id="WP_284825676.1">
    <property type="nucleotide sequence ID" value="NZ_CP126969.1"/>
</dbReference>
<name>A0ABY8VFI7_9CORY</name>
<keyword evidence="4" id="KW-1185">Reference proteome</keyword>
<keyword evidence="2" id="KW-1133">Transmembrane helix</keyword>
<reference evidence="3 4" key="1">
    <citation type="submission" date="2023-05" db="EMBL/GenBank/DDBJ databases">
        <title>Corynebacterium suedekumii sp. nov. and Corynebacterium breve sp. nov. isolated from raw cow's milk.</title>
        <authorList>
            <person name="Baer M.K."/>
            <person name="Mehl L."/>
            <person name="Hellmuth R."/>
            <person name="Marke G."/>
            <person name="Lipski A."/>
        </authorList>
    </citation>
    <scope>NUCLEOTIDE SEQUENCE [LARGE SCALE GENOMIC DNA]</scope>
    <source>
        <strain evidence="3 4">R4</strain>
    </source>
</reference>
<feature type="coiled-coil region" evidence="1">
    <location>
        <begin position="29"/>
        <end position="67"/>
    </location>
</feature>
<feature type="transmembrane region" description="Helical" evidence="2">
    <location>
        <begin position="6"/>
        <end position="26"/>
    </location>
</feature>
<evidence type="ECO:0000313" key="4">
    <source>
        <dbReference type="Proteomes" id="UP001225598"/>
    </source>
</evidence>
<organism evidence="3 4">
    <name type="scientific">Corynebacterium breve</name>
    <dbReference type="NCBI Taxonomy" id="3049799"/>
    <lineage>
        <taxon>Bacteria</taxon>
        <taxon>Bacillati</taxon>
        <taxon>Actinomycetota</taxon>
        <taxon>Actinomycetes</taxon>
        <taxon>Mycobacteriales</taxon>
        <taxon>Corynebacteriaceae</taxon>
        <taxon>Corynebacterium</taxon>
    </lineage>
</organism>
<gene>
    <name evidence="3" type="ORF">QP027_02275</name>
</gene>
<dbReference type="EMBL" id="CP126969">
    <property type="protein sequence ID" value="WIM68249.1"/>
    <property type="molecule type" value="Genomic_DNA"/>
</dbReference>
<evidence type="ECO:0000256" key="1">
    <source>
        <dbReference type="SAM" id="Coils"/>
    </source>
</evidence>
<sequence length="198" mass="22257">MELGTLGEWAGAVASAVGVLISIVAFKRSKSAEDAAERANMQTAALEKQRDEREEEWREELRRKEEESELKRVAGSVHAYWATRKNGDSSVWGVVVANTDTYAVAFHNVKINARSRVEKDSIELELLPPGKFFIESLAGKSQSVENKDWGFAASVESGQQYEPVLNAKLFSIERIEFQDRLNVSWCWTPEQGVHRLSV</sequence>
<protein>
    <recommendedName>
        <fullName evidence="5">DUF4352 domain-containing protein</fullName>
    </recommendedName>
</protein>